<dbReference type="InterPro" id="IPR000792">
    <property type="entry name" value="Tscrpt_reg_LuxR_C"/>
</dbReference>
<dbReference type="InterPro" id="IPR001789">
    <property type="entry name" value="Sig_transdc_resp-reg_receiver"/>
</dbReference>
<dbReference type="InterPro" id="IPR058245">
    <property type="entry name" value="NreC/VraR/RcsB-like_REC"/>
</dbReference>
<dbReference type="CDD" id="cd06170">
    <property type="entry name" value="LuxR_C_like"/>
    <property type="match status" value="1"/>
</dbReference>
<gene>
    <name evidence="8" type="ORF">FNH09_44650</name>
</gene>
<dbReference type="CDD" id="cd17535">
    <property type="entry name" value="REC_NarL-like"/>
    <property type="match status" value="1"/>
</dbReference>
<dbReference type="PANTHER" id="PTHR43214">
    <property type="entry name" value="TWO-COMPONENT RESPONSE REGULATOR"/>
    <property type="match status" value="1"/>
</dbReference>
<dbReference type="OrthoDB" id="2878275at2"/>
<dbReference type="Pfam" id="PF00072">
    <property type="entry name" value="Response_reg"/>
    <property type="match status" value="1"/>
</dbReference>
<evidence type="ECO:0000256" key="5">
    <source>
        <dbReference type="PROSITE-ProRule" id="PRU00169"/>
    </source>
</evidence>
<dbReference type="SMART" id="SM00421">
    <property type="entry name" value="HTH_LUXR"/>
    <property type="match status" value="1"/>
</dbReference>
<keyword evidence="3" id="KW-0238">DNA-binding</keyword>
<keyword evidence="9" id="KW-1185">Reference proteome</keyword>
<evidence type="ECO:0000256" key="3">
    <source>
        <dbReference type="ARBA" id="ARBA00023125"/>
    </source>
</evidence>
<evidence type="ECO:0000259" key="7">
    <source>
        <dbReference type="PROSITE" id="PS50110"/>
    </source>
</evidence>
<feature type="domain" description="HTH luxR-type" evidence="6">
    <location>
        <begin position="149"/>
        <end position="214"/>
    </location>
</feature>
<dbReference type="PROSITE" id="PS50110">
    <property type="entry name" value="RESPONSE_REGULATORY"/>
    <property type="match status" value="1"/>
</dbReference>
<dbReference type="PRINTS" id="PR00038">
    <property type="entry name" value="HTHLUXR"/>
</dbReference>
<dbReference type="InterPro" id="IPR011006">
    <property type="entry name" value="CheY-like_superfamily"/>
</dbReference>
<proteinExistence type="predicted"/>
<evidence type="ECO:0000313" key="9">
    <source>
        <dbReference type="Proteomes" id="UP000325849"/>
    </source>
</evidence>
<dbReference type="GO" id="GO:0000160">
    <property type="term" value="P:phosphorelay signal transduction system"/>
    <property type="evidence" value="ECO:0007669"/>
    <property type="project" value="InterPro"/>
</dbReference>
<dbReference type="InterPro" id="IPR016032">
    <property type="entry name" value="Sig_transdc_resp-reg_C-effctor"/>
</dbReference>
<dbReference type="AlphaFoldDB" id="A0A5N8VVD9"/>
<dbReference type="SUPFAM" id="SSF46894">
    <property type="entry name" value="C-terminal effector domain of the bipartite response regulators"/>
    <property type="match status" value="1"/>
</dbReference>
<dbReference type="SMART" id="SM00448">
    <property type="entry name" value="REC"/>
    <property type="match status" value="1"/>
</dbReference>
<dbReference type="InterPro" id="IPR039420">
    <property type="entry name" value="WalR-like"/>
</dbReference>
<accession>A0A5N8VVD9</accession>
<dbReference type="EMBL" id="VJZD01000412">
    <property type="protein sequence ID" value="MPY38054.1"/>
    <property type="molecule type" value="Genomic_DNA"/>
</dbReference>
<dbReference type="PROSITE" id="PS50043">
    <property type="entry name" value="HTH_LUXR_2"/>
    <property type="match status" value="1"/>
</dbReference>
<protein>
    <submittedName>
        <fullName evidence="8">Response regulator transcription factor</fullName>
    </submittedName>
</protein>
<comment type="caution">
    <text evidence="8">The sequence shown here is derived from an EMBL/GenBank/DDBJ whole genome shotgun (WGS) entry which is preliminary data.</text>
</comment>
<dbReference type="SUPFAM" id="SSF52172">
    <property type="entry name" value="CheY-like"/>
    <property type="match status" value="1"/>
</dbReference>
<evidence type="ECO:0000313" key="8">
    <source>
        <dbReference type="EMBL" id="MPY38054.1"/>
    </source>
</evidence>
<dbReference type="Gene3D" id="3.40.50.2300">
    <property type="match status" value="1"/>
</dbReference>
<feature type="domain" description="Response regulatory" evidence="7">
    <location>
        <begin position="11"/>
        <end position="127"/>
    </location>
</feature>
<dbReference type="GO" id="GO:0003677">
    <property type="term" value="F:DNA binding"/>
    <property type="evidence" value="ECO:0007669"/>
    <property type="project" value="UniProtKB-KW"/>
</dbReference>
<name>A0A5N8VVD9_9ACTN</name>
<sequence>MPEQEGSPTTRVLIVDDHRTFAELLAFALGAQPDFDCAGWAGTGAEAVELAARERPDMVVMDISLGAESGLEVTRRIREATPDATVVVVSAHRDPDWVVRAAQAGASAFVPKTGSLEEMLSVLRAVRQGSMLVSASMFGDPPPRPRVTDDPAVASLTARESEVLTLMGKGLAPAEIARLLGISINTCRGYVKAIHLKLGVRSQLQAVVKAQQLGLVEAHSDG</sequence>
<feature type="modified residue" description="4-aspartylphosphate" evidence="5">
    <location>
        <position position="62"/>
    </location>
</feature>
<dbReference type="Proteomes" id="UP000325849">
    <property type="component" value="Unassembled WGS sequence"/>
</dbReference>
<keyword evidence="2" id="KW-0805">Transcription regulation</keyword>
<evidence type="ECO:0000256" key="1">
    <source>
        <dbReference type="ARBA" id="ARBA00022553"/>
    </source>
</evidence>
<evidence type="ECO:0000259" key="6">
    <source>
        <dbReference type="PROSITE" id="PS50043"/>
    </source>
</evidence>
<keyword evidence="1 5" id="KW-0597">Phosphoprotein</keyword>
<evidence type="ECO:0000256" key="4">
    <source>
        <dbReference type="ARBA" id="ARBA00023163"/>
    </source>
</evidence>
<evidence type="ECO:0000256" key="2">
    <source>
        <dbReference type="ARBA" id="ARBA00023015"/>
    </source>
</evidence>
<dbReference type="RefSeq" id="WP_152895586.1">
    <property type="nucleotide sequence ID" value="NZ_VJZD01000412.1"/>
</dbReference>
<organism evidence="8 9">
    <name type="scientific">Streptomyces adustus</name>
    <dbReference type="NCBI Taxonomy" id="1609272"/>
    <lineage>
        <taxon>Bacteria</taxon>
        <taxon>Bacillati</taxon>
        <taxon>Actinomycetota</taxon>
        <taxon>Actinomycetes</taxon>
        <taxon>Kitasatosporales</taxon>
        <taxon>Streptomycetaceae</taxon>
        <taxon>Streptomyces</taxon>
    </lineage>
</organism>
<dbReference type="Pfam" id="PF00196">
    <property type="entry name" value="GerE"/>
    <property type="match status" value="1"/>
</dbReference>
<reference evidence="8 9" key="1">
    <citation type="submission" date="2019-07" db="EMBL/GenBank/DDBJ databases">
        <title>New species of Amycolatopsis and Streptomyces.</title>
        <authorList>
            <person name="Duangmal K."/>
            <person name="Teo W.F.A."/>
            <person name="Lipun K."/>
        </authorList>
    </citation>
    <scope>NUCLEOTIDE SEQUENCE [LARGE SCALE GENOMIC DNA]</scope>
    <source>
        <strain evidence="8 9">NBRC 109810</strain>
    </source>
</reference>
<dbReference type="PANTHER" id="PTHR43214:SF24">
    <property type="entry name" value="TRANSCRIPTIONAL REGULATORY PROTEIN NARL-RELATED"/>
    <property type="match status" value="1"/>
</dbReference>
<dbReference type="GO" id="GO:0006355">
    <property type="term" value="P:regulation of DNA-templated transcription"/>
    <property type="evidence" value="ECO:0007669"/>
    <property type="project" value="InterPro"/>
</dbReference>
<keyword evidence="4" id="KW-0804">Transcription</keyword>